<gene>
    <name evidence="1" type="ORF">CT0861_06154</name>
</gene>
<organism evidence="1 2">
    <name type="scientific">Colletotrichum tofieldiae</name>
    <dbReference type="NCBI Taxonomy" id="708197"/>
    <lineage>
        <taxon>Eukaryota</taxon>
        <taxon>Fungi</taxon>
        <taxon>Dikarya</taxon>
        <taxon>Ascomycota</taxon>
        <taxon>Pezizomycotina</taxon>
        <taxon>Sordariomycetes</taxon>
        <taxon>Hypocreomycetidae</taxon>
        <taxon>Glomerellales</taxon>
        <taxon>Glomerellaceae</taxon>
        <taxon>Colletotrichum</taxon>
        <taxon>Colletotrichum spaethianum species complex</taxon>
    </lineage>
</organism>
<accession>A0A166T8L5</accession>
<reference evidence="1 2" key="1">
    <citation type="submission" date="2015-06" db="EMBL/GenBank/DDBJ databases">
        <title>Survival trade-offs in plant roots during colonization by closely related pathogenic and mutualistic fungi.</title>
        <authorList>
            <person name="Hacquard S."/>
            <person name="Kracher B."/>
            <person name="Hiruma K."/>
            <person name="Weinman A."/>
            <person name="Muench P."/>
            <person name="Garrido Oter R."/>
            <person name="Ver Loren van Themaat E."/>
            <person name="Dallerey J.-F."/>
            <person name="Damm U."/>
            <person name="Henrissat B."/>
            <person name="Lespinet O."/>
            <person name="Thon M."/>
            <person name="Kemen E."/>
            <person name="McHardy A.C."/>
            <person name="Schulze-Lefert P."/>
            <person name="O'Connell R.J."/>
        </authorList>
    </citation>
    <scope>NUCLEOTIDE SEQUENCE [LARGE SCALE GENOMIC DNA]</scope>
    <source>
        <strain evidence="1 2">0861</strain>
    </source>
</reference>
<sequence>MDQISKLNAALVSVPQELTVAAANFNLDFSLMKVEAPKEFLGVGECLSAHKRDEAEGGQSHVTARKLGALFEALVPPVPNLYQAYGKRASAVSSRSKSKSPNGFESGLFASQAGPDGTSIWAAATSGRGAIAIHLLACMLARIWKSHEAISLWAELVDRRKQEILDKYEGTNAIEIPSLMASKQGFSRQQLAFWDASARSWLQTADADRRLQQTQLMLIISNVRLPVNSKKDSYESVIEAWVSGMIAVDRLIQGIPQRVQNGAILLAMSSWHLYPDMEVLLEEVKHIKQHDELMNESLITISSQGASHNKEGVFWSLPLARMRYYSAPVTAERHIASKTSRVTIQEFWLIALGAIISQWEAFCPSVEKGCNLIIRLSQLVNEPKVSIKWLKFLADAAQKLTNGTEVDRLQSQQLLRLGLRWCRNVLNEVQSSPPTFFGLCKYSILQDFISDAETKLSIFREIASSLGVNSDKLLIRYREHVQPGTARYSSRHGLSYMFATVLPSDALQSTCSSSDTVPRVKRQRRDLQPTHARWIVVPKPQYTGKHCDSDCPCVDEEAIGVCSCSGLGYGCTFLCHKADGFDIPCPFWNVSLGEVSCDGNVCSCKFQGGPECPCAKAGSICTMFCHMNKEGMLHCNSSTTVLKLLKEKAERGHSCSTDRRCAGCYLPRLLQPIEDVGEKYVVIRSQEMTKPDYRSFELGINYKDEPVYGLLLGDVEGTAIFATAGAKVNQDNRGANGSDATIDEIGIFLSSPLLNTEKLRSYLGSWLVQHPTWDGNRQQQCSLEALVFATELYNTLQGATINVEVAGKPLYEALWAQQAGKFVPEAPRWTTENAREVSFELAESSTHQDLQAQQSGKFGEDALSLPENLGGVDDWPEYDHSSAFGSSPPSDNDDKSLAGRRIIANVDDRLSVSFACLAMMETGGFNIDPKLLHGVMALSYGDSIHVRSDMISDPYVCGTEQDICRVFGNLGRSEMAFLVPPSNPRLGRYDISSWRLVNHLPFDGNFEDKFQSMSLHLSFTDFELPIDVGARGLRDTLAILLESVVSANDGANHIGDLDINAMFRGDGLVMAPKCTHKSKSTEQLNAEKRFVSIDSWAEFLDLPETTGIFRADGNWQARLAAASAGVQLGKTLAILPPKPCLQCLNEIDTSQVDLIIA</sequence>
<evidence type="ECO:0000313" key="1">
    <source>
        <dbReference type="EMBL" id="KZL71711.1"/>
    </source>
</evidence>
<name>A0A166T8L5_9PEZI</name>
<protein>
    <submittedName>
        <fullName evidence="1">Uncharacterized protein</fullName>
    </submittedName>
</protein>
<dbReference type="AlphaFoldDB" id="A0A166T8L5"/>
<keyword evidence="2" id="KW-1185">Reference proteome</keyword>
<evidence type="ECO:0000313" key="2">
    <source>
        <dbReference type="Proteomes" id="UP000076552"/>
    </source>
</evidence>
<proteinExistence type="predicted"/>
<comment type="caution">
    <text evidence="1">The sequence shown here is derived from an EMBL/GenBank/DDBJ whole genome shotgun (WGS) entry which is preliminary data.</text>
</comment>
<dbReference type="EMBL" id="LFIV01000067">
    <property type="protein sequence ID" value="KZL71711.1"/>
    <property type="molecule type" value="Genomic_DNA"/>
</dbReference>
<dbReference type="Proteomes" id="UP000076552">
    <property type="component" value="Unassembled WGS sequence"/>
</dbReference>